<keyword evidence="1" id="KW-0677">Repeat</keyword>
<dbReference type="SMART" id="SM00382">
    <property type="entry name" value="AAA"/>
    <property type="match status" value="1"/>
</dbReference>
<dbReference type="EMBL" id="KK116963">
    <property type="protein sequence ID" value="KFM69194.1"/>
    <property type="molecule type" value="Genomic_DNA"/>
</dbReference>
<dbReference type="InterPro" id="IPR050168">
    <property type="entry name" value="AAA_ATPase_domain"/>
</dbReference>
<dbReference type="GO" id="GO:0005737">
    <property type="term" value="C:cytoplasm"/>
    <property type="evidence" value="ECO:0007669"/>
    <property type="project" value="TreeGrafter"/>
</dbReference>
<sequence length="210" mass="23542">MTVKKVHWNDIGGMHDVKEKLKYIVEMPLKYPESYKRVDVAPPRGVLLYGPPGCSKTMIAKALATESNLNFISKNTSDLFNKYVGESERAVRDLFAAAKARSPCIIFLDEIDALVSERGSCSSGSGVGDRIVTTLLTEIDGTEELRDVIVIAATNRPDMLDDALVRSGRISDFIYVPLPDQEAREEILRLQMRNRVIDDLDFKYLALKME</sequence>
<comment type="similarity">
    <text evidence="4">Belongs to the AAA ATPase family.</text>
</comment>
<dbReference type="GO" id="GO:0005524">
    <property type="term" value="F:ATP binding"/>
    <property type="evidence" value="ECO:0007669"/>
    <property type="project" value="UniProtKB-KW"/>
</dbReference>
<evidence type="ECO:0000256" key="4">
    <source>
        <dbReference type="RuleBase" id="RU003651"/>
    </source>
</evidence>
<evidence type="ECO:0000256" key="2">
    <source>
        <dbReference type="ARBA" id="ARBA00022741"/>
    </source>
</evidence>
<dbReference type="PROSITE" id="PS00674">
    <property type="entry name" value="AAA"/>
    <property type="match status" value="1"/>
</dbReference>
<keyword evidence="7" id="KW-1185">Reference proteome</keyword>
<gene>
    <name evidence="6" type="ORF">X975_20371</name>
</gene>
<dbReference type="InterPro" id="IPR003959">
    <property type="entry name" value="ATPase_AAA_core"/>
</dbReference>
<dbReference type="Gene3D" id="3.40.50.300">
    <property type="entry name" value="P-loop containing nucleotide triphosphate hydrolases"/>
    <property type="match status" value="1"/>
</dbReference>
<keyword evidence="2 4" id="KW-0547">Nucleotide-binding</keyword>
<organism evidence="6 7">
    <name type="scientific">Stegodyphus mimosarum</name>
    <name type="common">African social velvet spider</name>
    <dbReference type="NCBI Taxonomy" id="407821"/>
    <lineage>
        <taxon>Eukaryota</taxon>
        <taxon>Metazoa</taxon>
        <taxon>Ecdysozoa</taxon>
        <taxon>Arthropoda</taxon>
        <taxon>Chelicerata</taxon>
        <taxon>Arachnida</taxon>
        <taxon>Araneae</taxon>
        <taxon>Araneomorphae</taxon>
        <taxon>Entelegynae</taxon>
        <taxon>Eresoidea</taxon>
        <taxon>Eresidae</taxon>
        <taxon>Stegodyphus</taxon>
    </lineage>
</organism>
<evidence type="ECO:0000256" key="3">
    <source>
        <dbReference type="ARBA" id="ARBA00022840"/>
    </source>
</evidence>
<dbReference type="InterPro" id="IPR003593">
    <property type="entry name" value="AAA+_ATPase"/>
</dbReference>
<feature type="non-terminal residue" evidence="6">
    <location>
        <position position="210"/>
    </location>
</feature>
<dbReference type="GO" id="GO:0016887">
    <property type="term" value="F:ATP hydrolysis activity"/>
    <property type="evidence" value="ECO:0007669"/>
    <property type="project" value="InterPro"/>
</dbReference>
<feature type="domain" description="AAA+ ATPase" evidence="5">
    <location>
        <begin position="42"/>
        <end position="180"/>
    </location>
</feature>
<reference evidence="6 7" key="1">
    <citation type="submission" date="2013-11" db="EMBL/GenBank/DDBJ databases">
        <title>Genome sequencing of Stegodyphus mimosarum.</title>
        <authorList>
            <person name="Bechsgaard J."/>
        </authorList>
    </citation>
    <scope>NUCLEOTIDE SEQUENCE [LARGE SCALE GENOMIC DNA]</scope>
</reference>
<keyword evidence="3 4" id="KW-0067">ATP-binding</keyword>
<dbReference type="InterPro" id="IPR027417">
    <property type="entry name" value="P-loop_NTPase"/>
</dbReference>
<dbReference type="OMA" id="HAFIRIG"/>
<dbReference type="OrthoDB" id="27435at2759"/>
<dbReference type="PANTHER" id="PTHR23077:SF27">
    <property type="entry name" value="ATPASE FAMILY GENE 2 PROTEIN HOMOLOG A"/>
    <property type="match status" value="1"/>
</dbReference>
<evidence type="ECO:0000313" key="7">
    <source>
        <dbReference type="Proteomes" id="UP000054359"/>
    </source>
</evidence>
<dbReference type="STRING" id="407821.A0A087TVQ5"/>
<evidence type="ECO:0000259" key="5">
    <source>
        <dbReference type="SMART" id="SM00382"/>
    </source>
</evidence>
<dbReference type="PANTHER" id="PTHR23077">
    <property type="entry name" value="AAA-FAMILY ATPASE"/>
    <property type="match status" value="1"/>
</dbReference>
<dbReference type="AlphaFoldDB" id="A0A087TVQ5"/>
<name>A0A087TVQ5_STEMI</name>
<dbReference type="Proteomes" id="UP000054359">
    <property type="component" value="Unassembled WGS sequence"/>
</dbReference>
<accession>A0A087TVQ5</accession>
<evidence type="ECO:0000256" key="1">
    <source>
        <dbReference type="ARBA" id="ARBA00022737"/>
    </source>
</evidence>
<dbReference type="FunFam" id="3.40.50.300:FF:000018">
    <property type="entry name" value="Cell division control 48"/>
    <property type="match status" value="1"/>
</dbReference>
<evidence type="ECO:0000313" key="6">
    <source>
        <dbReference type="EMBL" id="KFM69194.1"/>
    </source>
</evidence>
<dbReference type="Gene3D" id="1.10.8.60">
    <property type="match status" value="1"/>
</dbReference>
<dbReference type="Pfam" id="PF00004">
    <property type="entry name" value="AAA"/>
    <property type="match status" value="1"/>
</dbReference>
<proteinExistence type="inferred from homology"/>
<dbReference type="InterPro" id="IPR003960">
    <property type="entry name" value="ATPase_AAA_CS"/>
</dbReference>
<protein>
    <submittedName>
        <fullName evidence="6">Spermatogenesis-associated protein 5</fullName>
    </submittedName>
</protein>
<dbReference type="SUPFAM" id="SSF52540">
    <property type="entry name" value="P-loop containing nucleoside triphosphate hydrolases"/>
    <property type="match status" value="1"/>
</dbReference>